<dbReference type="OrthoDB" id="3944834at2759"/>
<feature type="region of interest" description="Disordered" evidence="1">
    <location>
        <begin position="192"/>
        <end position="220"/>
    </location>
</feature>
<organism evidence="2 3">
    <name type="scientific">Macrophomina phaseolina (strain MS6)</name>
    <name type="common">Charcoal rot fungus</name>
    <dbReference type="NCBI Taxonomy" id="1126212"/>
    <lineage>
        <taxon>Eukaryota</taxon>
        <taxon>Fungi</taxon>
        <taxon>Dikarya</taxon>
        <taxon>Ascomycota</taxon>
        <taxon>Pezizomycotina</taxon>
        <taxon>Dothideomycetes</taxon>
        <taxon>Dothideomycetes incertae sedis</taxon>
        <taxon>Botryosphaeriales</taxon>
        <taxon>Botryosphaeriaceae</taxon>
        <taxon>Macrophomina</taxon>
    </lineage>
</organism>
<evidence type="ECO:0000313" key="2">
    <source>
        <dbReference type="EMBL" id="EKG12857.1"/>
    </source>
</evidence>
<evidence type="ECO:0000256" key="1">
    <source>
        <dbReference type="SAM" id="MobiDB-lite"/>
    </source>
</evidence>
<reference evidence="2 3" key="1">
    <citation type="journal article" date="2012" name="BMC Genomics">
        <title>Tools to kill: Genome of one of the most destructive plant pathogenic fungi Macrophomina phaseolina.</title>
        <authorList>
            <person name="Islam M.S."/>
            <person name="Haque M.S."/>
            <person name="Islam M.M."/>
            <person name="Emdad E.M."/>
            <person name="Halim A."/>
            <person name="Hossen Q.M.M."/>
            <person name="Hossain M.Z."/>
            <person name="Ahmed B."/>
            <person name="Rahim S."/>
            <person name="Rahman M.S."/>
            <person name="Alam M.M."/>
            <person name="Hou S."/>
            <person name="Wan X."/>
            <person name="Saito J.A."/>
            <person name="Alam M."/>
        </authorList>
    </citation>
    <scope>NUCLEOTIDE SEQUENCE [LARGE SCALE GENOMIC DNA]</scope>
    <source>
        <strain evidence="2 3">MS6</strain>
    </source>
</reference>
<feature type="compositionally biased region" description="Low complexity" evidence="1">
    <location>
        <begin position="205"/>
        <end position="220"/>
    </location>
</feature>
<dbReference type="EMBL" id="AHHD01000426">
    <property type="protein sequence ID" value="EKG12857.1"/>
    <property type="molecule type" value="Genomic_DNA"/>
</dbReference>
<dbReference type="AlphaFoldDB" id="K2RIY8"/>
<feature type="region of interest" description="Disordered" evidence="1">
    <location>
        <begin position="1"/>
        <end position="71"/>
    </location>
</feature>
<dbReference type="InParanoid" id="K2RIY8"/>
<feature type="compositionally biased region" description="Polar residues" evidence="1">
    <location>
        <begin position="192"/>
        <end position="204"/>
    </location>
</feature>
<sequence length="220" mass="25225">MYHHHQQPSYNPYAAPNPPQYGPQYGNWAEQARPHDPLSPNTFSGSFQRHASPQYQHQHQHQHQNPQYAQQQYQQYPPQNHAYNSHPPRPMPTCYPQRRTSVQQRWDDYVASDECSEALQGADRTYITQVSSELEQRAMADERLGALQQQTGVNTQHAQQAERERRLKWAQDMIIQNPALCAEVYFAMSKRSNNDNADTPSTQRSSSNSSANSSNSSSPT</sequence>
<dbReference type="Proteomes" id="UP000007129">
    <property type="component" value="Unassembled WGS sequence"/>
</dbReference>
<protein>
    <submittedName>
        <fullName evidence="2">Uncharacterized protein</fullName>
    </submittedName>
</protein>
<name>K2RIY8_MACPH</name>
<gene>
    <name evidence="2" type="ORF">MPH_10101</name>
</gene>
<accession>K2RIY8</accession>
<proteinExistence type="predicted"/>
<dbReference type="HOGENOM" id="CLU_1256238_0_0_1"/>
<dbReference type="VEuPathDB" id="FungiDB:MPH_10101"/>
<comment type="caution">
    <text evidence="2">The sequence shown here is derived from an EMBL/GenBank/DDBJ whole genome shotgun (WGS) entry which is preliminary data.</text>
</comment>
<feature type="compositionally biased region" description="Low complexity" evidence="1">
    <location>
        <begin position="53"/>
        <end position="71"/>
    </location>
</feature>
<feature type="compositionally biased region" description="Polar residues" evidence="1">
    <location>
        <begin position="39"/>
        <end position="51"/>
    </location>
</feature>
<evidence type="ECO:0000313" key="3">
    <source>
        <dbReference type="Proteomes" id="UP000007129"/>
    </source>
</evidence>